<dbReference type="PANTHER" id="PTHR34606">
    <property type="entry name" value="BON DOMAIN-CONTAINING PROTEIN"/>
    <property type="match status" value="1"/>
</dbReference>
<dbReference type="PROSITE" id="PS50914">
    <property type="entry name" value="BON"/>
    <property type="match status" value="1"/>
</dbReference>
<dbReference type="InterPro" id="IPR007055">
    <property type="entry name" value="BON_dom"/>
</dbReference>
<dbReference type="OrthoDB" id="7360581at2"/>
<dbReference type="RefSeq" id="WP_011072506.1">
    <property type="nucleotide sequence ID" value="NC_004347.2"/>
</dbReference>
<accession>Q8EE41</accession>
<reference evidence="3 4" key="4">
    <citation type="journal article" date="2011" name="BMC Genomics">
        <title>Genome-wide protein localization prediction strategies for gram negative bacteria.</title>
        <authorList>
            <person name="Romine M.F."/>
        </authorList>
    </citation>
    <scope>NUCLEOTIDE SEQUENCE [LARGE SCALE GENOMIC DNA]</scope>
    <source>
        <strain evidence="4">ATCC 700550 / JCM 31522 / CIP 106686 / LMG 19005 / NCIMB 14063 / MR-1</strain>
    </source>
</reference>
<dbReference type="PhylomeDB" id="Q8EE41"/>
<evidence type="ECO:0000256" key="1">
    <source>
        <dbReference type="SAM" id="SignalP"/>
    </source>
</evidence>
<dbReference type="PATRIC" id="fig|211586.12.peg.2454"/>
<dbReference type="HOGENOM" id="CLU_098552_3_0_6"/>
<dbReference type="Gene3D" id="3.30.1340.30">
    <property type="match status" value="1"/>
</dbReference>
<reference evidence="3 4" key="2">
    <citation type="journal article" date="2005" name="Proteomics">
        <title>Global detection and characterization of hypothetical proteins in Shewanella oneidensis MR-1 using LC-MS based proteomics.</title>
        <authorList>
            <person name="Elias D.A."/>
            <person name="Monroe M.E."/>
            <person name="Marshall M.J."/>
            <person name="Romine M.F."/>
            <person name="Belieav A.S."/>
            <person name="Fredrickson J.K."/>
            <person name="Anderson G.A."/>
            <person name="Smith R.D."/>
            <person name="Lipton M.S."/>
        </authorList>
    </citation>
    <scope>NUCLEOTIDE SEQUENCE [LARGE SCALE GENOMIC DNA]</scope>
    <source>
        <strain evidence="4">ATCC 700550 / JCM 31522 / CIP 106686 / LMG 19005 / NCIMB 14063 / MR-1</strain>
    </source>
</reference>
<evidence type="ECO:0000313" key="4">
    <source>
        <dbReference type="Proteomes" id="UP000008186"/>
    </source>
</evidence>
<dbReference type="BioCyc" id="SONE211586:G1GMP-2336-MONOMER"/>
<sequence length="113" mass="12159">MKTIKVLSIFQLTLGLVVVASCSPSYNKEGTGEYFDDSVVTANVKAAILSEKSLSVAEINVETFKGVVQLSGFVKLRENINTAVKLTAKVPGVISVKNDKQLNIALRCIRISS</sequence>
<keyword evidence="1" id="KW-0732">Signal</keyword>
<dbReference type="EMBL" id="AE014299">
    <property type="protein sequence ID" value="AAN55579.1"/>
    <property type="molecule type" value="Genomic_DNA"/>
</dbReference>
<protein>
    <submittedName>
        <fullName evidence="3">Osmotic shock-inducible lipoprotein OsmY</fullName>
    </submittedName>
</protein>
<keyword evidence="3" id="KW-0449">Lipoprotein</keyword>
<evidence type="ECO:0000313" key="3">
    <source>
        <dbReference type="EMBL" id="AAN55579.1"/>
    </source>
</evidence>
<dbReference type="Pfam" id="PF04972">
    <property type="entry name" value="BON"/>
    <property type="match status" value="1"/>
</dbReference>
<dbReference type="Proteomes" id="UP000008186">
    <property type="component" value="Chromosome"/>
</dbReference>
<organism evidence="3 4">
    <name type="scientific">Shewanella oneidensis (strain ATCC 700550 / JCM 31522 / CIP 106686 / LMG 19005 / NCIMB 14063 / MR-1)</name>
    <dbReference type="NCBI Taxonomy" id="211586"/>
    <lineage>
        <taxon>Bacteria</taxon>
        <taxon>Pseudomonadati</taxon>
        <taxon>Pseudomonadota</taxon>
        <taxon>Gammaproteobacteria</taxon>
        <taxon>Alteromonadales</taxon>
        <taxon>Shewanellaceae</taxon>
        <taxon>Shewanella</taxon>
    </lineage>
</organism>
<feature type="signal peptide" evidence="1">
    <location>
        <begin position="1"/>
        <end position="20"/>
    </location>
</feature>
<proteinExistence type="predicted"/>
<dbReference type="InterPro" id="IPR051686">
    <property type="entry name" value="Lipoprotein_DolP"/>
</dbReference>
<dbReference type="eggNOG" id="COG2823">
    <property type="taxonomic scope" value="Bacteria"/>
</dbReference>
<feature type="chain" id="PRO_5004305547" evidence="1">
    <location>
        <begin position="21"/>
        <end position="113"/>
    </location>
</feature>
<dbReference type="PaxDb" id="211586-SO_2549"/>
<dbReference type="PANTHER" id="PTHR34606:SF16">
    <property type="entry name" value="BON DOMAIN-CONTAINING PROTEIN"/>
    <property type="match status" value="1"/>
</dbReference>
<reference evidence="3 4" key="3">
    <citation type="journal article" date="2008" name="Appl. Environ. Microbiol.">
        <title>Identification of mobile elements and pseudogenes in the Shewanella oneidensis MR-1 genome.</title>
        <authorList>
            <person name="Romine M.F."/>
            <person name="Carlson T.S."/>
            <person name="Norbeck A.D."/>
            <person name="McCue L.A."/>
            <person name="Lipton M.S."/>
        </authorList>
    </citation>
    <scope>NUCLEOTIDE SEQUENCE [LARGE SCALE GENOMIC DNA]</scope>
    <source>
        <strain evidence="4">ATCC 700550 / JCM 31522 / CIP 106686 / LMG 19005 / NCIMB 14063 / MR-1</strain>
    </source>
</reference>
<keyword evidence="4" id="KW-1185">Reference proteome</keyword>
<feature type="domain" description="BON" evidence="2">
    <location>
        <begin position="36"/>
        <end position="106"/>
    </location>
</feature>
<dbReference type="KEGG" id="son:SO_2549"/>
<dbReference type="AlphaFoldDB" id="Q8EE41"/>
<gene>
    <name evidence="3" type="primary">osmY</name>
    <name evidence="3" type="ordered locus">SO_2549</name>
</gene>
<dbReference type="PROSITE" id="PS51257">
    <property type="entry name" value="PROKAR_LIPOPROTEIN"/>
    <property type="match status" value="1"/>
</dbReference>
<evidence type="ECO:0000259" key="2">
    <source>
        <dbReference type="PROSITE" id="PS50914"/>
    </source>
</evidence>
<dbReference type="STRING" id="211586.SO_2549"/>
<reference evidence="3 4" key="1">
    <citation type="journal article" date="2002" name="Nat. Biotechnol.">
        <title>Genome sequence of the dissimilatory metal ion-reducing bacterium Shewanella oneidensis.</title>
        <authorList>
            <person name="Heidelberg J.F."/>
            <person name="Paulsen I.T."/>
            <person name="Nelson K.E."/>
            <person name="Gaidos E.J."/>
            <person name="Nelson W.C."/>
            <person name="Read T.D."/>
            <person name="Eisen J.A."/>
            <person name="Seshadri R."/>
            <person name="Ward N."/>
            <person name="Methe B."/>
            <person name="Clayton R.A."/>
            <person name="Meyer T."/>
            <person name="Tsapin A."/>
            <person name="Scott J."/>
            <person name="Beanan M."/>
            <person name="Brinkac L."/>
            <person name="Daugherty S."/>
            <person name="DeBoy R.T."/>
            <person name="Dodson R.J."/>
            <person name="Durkin A.S."/>
            <person name="Haft D.H."/>
            <person name="Kolonay J.F."/>
            <person name="Madupu R."/>
            <person name="Peterson J.D."/>
            <person name="Umayam L.A."/>
            <person name="White O."/>
            <person name="Wolf A.M."/>
            <person name="Vamathevan J."/>
            <person name="Weidman J."/>
            <person name="Impraim M."/>
            <person name="Lee K."/>
            <person name="Berry K."/>
            <person name="Lee C."/>
            <person name="Mueller J."/>
            <person name="Khouri H."/>
            <person name="Gill J."/>
            <person name="Utterback T.R."/>
            <person name="McDonald L.A."/>
            <person name="Feldblyum T.V."/>
            <person name="Smith H.O."/>
            <person name="Venter J.C."/>
            <person name="Nealson K.H."/>
            <person name="Fraser C.M."/>
        </authorList>
    </citation>
    <scope>NUCLEOTIDE SEQUENCE [LARGE SCALE GENOMIC DNA]</scope>
    <source>
        <strain evidence="4">ATCC 700550 / JCM 31522 / CIP 106686 / LMG 19005 / NCIMB 14063 / MR-1</strain>
    </source>
</reference>
<name>Q8EE41_SHEON</name>